<evidence type="ECO:0000259" key="8">
    <source>
        <dbReference type="Pfam" id="PF00082"/>
    </source>
</evidence>
<dbReference type="GO" id="GO:0005975">
    <property type="term" value="P:carbohydrate metabolic process"/>
    <property type="evidence" value="ECO:0007669"/>
    <property type="project" value="UniProtKB-ARBA"/>
</dbReference>
<dbReference type="InterPro" id="IPR036852">
    <property type="entry name" value="Peptidase_S8/S53_dom_sf"/>
</dbReference>
<feature type="active site" description="Charge relay system" evidence="5 6">
    <location>
        <position position="251"/>
    </location>
</feature>
<dbReference type="GO" id="GO:0006508">
    <property type="term" value="P:proteolysis"/>
    <property type="evidence" value="ECO:0007669"/>
    <property type="project" value="UniProtKB-KW"/>
</dbReference>
<evidence type="ECO:0000256" key="1">
    <source>
        <dbReference type="ARBA" id="ARBA00011073"/>
    </source>
</evidence>
<evidence type="ECO:0000256" key="6">
    <source>
        <dbReference type="PROSITE-ProRule" id="PRU01240"/>
    </source>
</evidence>
<dbReference type="GO" id="GO:0004252">
    <property type="term" value="F:serine-type endopeptidase activity"/>
    <property type="evidence" value="ECO:0007669"/>
    <property type="project" value="UniProtKB-UniRule"/>
</dbReference>
<evidence type="ECO:0000256" key="7">
    <source>
        <dbReference type="SAM" id="SignalP"/>
    </source>
</evidence>
<feature type="active site" description="Charge relay system" evidence="5 6">
    <location>
        <position position="282"/>
    </location>
</feature>
<reference evidence="9 10" key="1">
    <citation type="submission" date="2016-11" db="EMBL/GenBank/DDBJ databases">
        <authorList>
            <person name="Jaros S."/>
            <person name="Januszkiewicz K."/>
            <person name="Wedrychowicz H."/>
        </authorList>
    </citation>
    <scope>NUCLEOTIDE SEQUENCE [LARGE SCALE GENOMIC DNA]</scope>
    <source>
        <strain evidence="9 10">DSM 44523</strain>
    </source>
</reference>
<feature type="signal peptide" evidence="7">
    <location>
        <begin position="1"/>
        <end position="30"/>
    </location>
</feature>
<evidence type="ECO:0000313" key="10">
    <source>
        <dbReference type="Proteomes" id="UP000184501"/>
    </source>
</evidence>
<keyword evidence="2 6" id="KW-0645">Protease</keyword>
<feature type="domain" description="Peptidase S8/S53" evidence="8">
    <location>
        <begin position="242"/>
        <end position="499"/>
    </location>
</feature>
<dbReference type="PRINTS" id="PR00723">
    <property type="entry name" value="SUBTILISIN"/>
</dbReference>
<gene>
    <name evidence="9" type="ORF">SAMN05444320_105539</name>
</gene>
<dbReference type="Pfam" id="PF00082">
    <property type="entry name" value="Peptidase_S8"/>
    <property type="match status" value="1"/>
</dbReference>
<evidence type="ECO:0000313" key="9">
    <source>
        <dbReference type="EMBL" id="SHF93552.1"/>
    </source>
</evidence>
<dbReference type="InterPro" id="IPR022398">
    <property type="entry name" value="Peptidase_S8_His-AS"/>
</dbReference>
<accession>A0A1M5FQW2</accession>
<dbReference type="InterPro" id="IPR000209">
    <property type="entry name" value="Peptidase_S8/S53_dom"/>
</dbReference>
<dbReference type="PROSITE" id="PS00137">
    <property type="entry name" value="SUBTILASE_HIS"/>
    <property type="match status" value="1"/>
</dbReference>
<dbReference type="InterPro" id="IPR015500">
    <property type="entry name" value="Peptidase_S8_subtilisin-rel"/>
</dbReference>
<name>A0A1M5FQW2_STRHI</name>
<proteinExistence type="inferred from homology"/>
<dbReference type="RefSeq" id="WP_143174236.1">
    <property type="nucleotide sequence ID" value="NZ_FQVN01000005.1"/>
</dbReference>
<comment type="similarity">
    <text evidence="1 6">Belongs to the peptidase S8 family.</text>
</comment>
<evidence type="ECO:0000256" key="2">
    <source>
        <dbReference type="ARBA" id="ARBA00022670"/>
    </source>
</evidence>
<dbReference type="AlphaFoldDB" id="A0A1M5FQW2"/>
<dbReference type="Proteomes" id="UP000184501">
    <property type="component" value="Unassembled WGS sequence"/>
</dbReference>
<dbReference type="EMBL" id="FQVN01000005">
    <property type="protein sequence ID" value="SHF93552.1"/>
    <property type="molecule type" value="Genomic_DNA"/>
</dbReference>
<keyword evidence="7" id="KW-0732">Signal</keyword>
<keyword evidence="10" id="KW-1185">Reference proteome</keyword>
<keyword evidence="4 6" id="KW-0720">Serine protease</keyword>
<dbReference type="InterPro" id="IPR023828">
    <property type="entry name" value="Peptidase_S8_Ser-AS"/>
</dbReference>
<evidence type="ECO:0000256" key="5">
    <source>
        <dbReference type="PIRSR" id="PIRSR615500-1"/>
    </source>
</evidence>
<dbReference type="STRING" id="2017.SAMN05444320_105539"/>
<dbReference type="InterPro" id="IPR051048">
    <property type="entry name" value="Peptidase_S8/S53_subtilisin"/>
</dbReference>
<evidence type="ECO:0000256" key="3">
    <source>
        <dbReference type="ARBA" id="ARBA00022801"/>
    </source>
</evidence>
<sequence length="1253" mass="132427">MTRQSRLWATVLALAAATSTVVAGAGPAGAAGPAPAGPAGSVAGATTHKITLVTGDVVRAQDDGRGGWTFGVEPAEFGSPVGYAQFTRKQGDRTDWYVIPNSAEPLVASGVIDQELFNITGLIRQEYDDARSDTVPLLVEYAEDRAAADAVLPEPAKRAAKVERTLPSARFAAVAEAKENAGDFFRGLTGNRAEKRSEKRSEATTLTGGPRKIWLNARFRASLDASAAQVGAPTAWKSGLTGKDVTVAVLDSGYDTAHPDLAGKVAVARDFTGTTVRDGRGHGTHVASIIAGSGAASGGKYRGVAPDARLAIGKVLDDQGRGQLDDILAAMEWAAGEAKAKVVTMSLGAYPTDGTDPASRMVNTLTEKYGALFVVAAGNDGMARGVTTPATADAALAVGSVDKSDQLSPFSNRGPRLGDNAVKPEIAAPGSDIVAARAAGTQVGEPVGESYTRLSGTSMASPHVAGAAAILAQQHPDWRADGLKAALVGSANPVARRGVSEVGAGRLDVARATSQPIRSTTSSVNAFLTWPERDAQRREITYHNSGSAPVTVDLDLKLADDKGQAPSERLAKLSAKTVTVPAGGTAKVTLTLTPRSGKPGLYGGVLTASTADGTTRVRTPISVHDETESHDVTVKLLDHDGKVPGRADVLAFNVDTGETTKWSGETMRLPAGRYNIIAVFPSPSAGGRLVQNMMAHPGFRLSRDSTVTFDARKAKKVSVTTDQPAARGGGHVVQLMSQNEKARSGWIFSDDPRFVEVYVYSPPGASEPSFSYASAARLEDPEVELYAEKPRRFEAYSWWARNSARLEGTQRWPMVHAGHGLPADLSRVDVRDKLVVLDLPGDTGFEELSRRVNDIKTRGGRAVALTNQQESAGPQGQSLALPTLEVSHTSGPLFSEAAKAGGAEASLTARGSSKYRYELVNPEAGRVPNNPAHQARTADLAAVTMAYHGGTAEKPPVSDAYFEGLGTLLGTFQTRRAVPHAERVEYFSPGTWRIGVSADYGPPDIVSTLRHRERLERGKPARISWNASVVGPALSGTTGGELGGEEHPWVWLRDREALDVTVPLLSDAAGHVRSADPDADKGSTSLSVEGQVVGVQNRPGRAVFPLSDRQARGQVRLATEMTRDQPWWRTSTKVSAAWVFTPNRAPGAPMPLLTVRYAPSVDLHNRTQGDREFTFPVTVSRQDGPTDIRAFELEVSYDDGTTWRPAAVARDGDAWKATVKHPASGFASLRAKAADMAGNTVEQTIIRAYQIGG</sequence>
<feature type="chain" id="PRO_5012138191" evidence="7">
    <location>
        <begin position="31"/>
        <end position="1253"/>
    </location>
</feature>
<dbReference type="OrthoDB" id="9795680at2"/>
<dbReference type="SUPFAM" id="SSF52743">
    <property type="entry name" value="Subtilisin-like"/>
    <property type="match status" value="1"/>
</dbReference>
<dbReference type="PANTHER" id="PTHR43399">
    <property type="entry name" value="SUBTILISIN-RELATED"/>
    <property type="match status" value="1"/>
</dbReference>
<feature type="active site" description="Charge relay system" evidence="5 6">
    <location>
        <position position="458"/>
    </location>
</feature>
<dbReference type="PROSITE" id="PS00138">
    <property type="entry name" value="SUBTILASE_SER"/>
    <property type="match status" value="1"/>
</dbReference>
<dbReference type="Gene3D" id="2.60.40.10">
    <property type="entry name" value="Immunoglobulins"/>
    <property type="match status" value="1"/>
</dbReference>
<protein>
    <submittedName>
        <fullName evidence="9">Serine protease, subtilisin family</fullName>
    </submittedName>
</protein>
<dbReference type="InterPro" id="IPR013783">
    <property type="entry name" value="Ig-like_fold"/>
</dbReference>
<dbReference type="Gene3D" id="3.40.50.200">
    <property type="entry name" value="Peptidase S8/S53 domain"/>
    <property type="match status" value="1"/>
</dbReference>
<dbReference type="CDD" id="cd07487">
    <property type="entry name" value="Peptidases_S8_1"/>
    <property type="match status" value="1"/>
</dbReference>
<dbReference type="PROSITE" id="PS51892">
    <property type="entry name" value="SUBTILASE"/>
    <property type="match status" value="1"/>
</dbReference>
<organism evidence="9 10">
    <name type="scientific">Streptoalloteichus hindustanus</name>
    <dbReference type="NCBI Taxonomy" id="2017"/>
    <lineage>
        <taxon>Bacteria</taxon>
        <taxon>Bacillati</taxon>
        <taxon>Actinomycetota</taxon>
        <taxon>Actinomycetes</taxon>
        <taxon>Pseudonocardiales</taxon>
        <taxon>Pseudonocardiaceae</taxon>
        <taxon>Streptoalloteichus</taxon>
    </lineage>
</organism>
<evidence type="ECO:0000256" key="4">
    <source>
        <dbReference type="ARBA" id="ARBA00022825"/>
    </source>
</evidence>
<keyword evidence="3 6" id="KW-0378">Hydrolase</keyword>
<dbReference type="PANTHER" id="PTHR43399:SF4">
    <property type="entry name" value="CELL WALL-ASSOCIATED PROTEASE"/>
    <property type="match status" value="1"/>
</dbReference>